<organism evidence="3 4">
    <name type="scientific">Muriicola soli</name>
    <dbReference type="NCBI Taxonomy" id="2507538"/>
    <lineage>
        <taxon>Bacteria</taxon>
        <taxon>Pseudomonadati</taxon>
        <taxon>Bacteroidota</taxon>
        <taxon>Flavobacteriia</taxon>
        <taxon>Flavobacteriales</taxon>
        <taxon>Flavobacteriaceae</taxon>
        <taxon>Muriicola</taxon>
    </lineage>
</organism>
<feature type="transmembrane region" description="Helical" evidence="1">
    <location>
        <begin position="231"/>
        <end position="252"/>
    </location>
</feature>
<dbReference type="InterPro" id="IPR035897">
    <property type="entry name" value="Toll_tir_struct_dom_sf"/>
</dbReference>
<dbReference type="Gene3D" id="3.40.50.10140">
    <property type="entry name" value="Toll/interleukin-1 receptor homology (TIR) domain"/>
    <property type="match status" value="1"/>
</dbReference>
<feature type="transmembrane region" description="Helical" evidence="1">
    <location>
        <begin position="198"/>
        <end position="219"/>
    </location>
</feature>
<dbReference type="SUPFAM" id="SSF52200">
    <property type="entry name" value="Toll/Interleukin receptor TIR domain"/>
    <property type="match status" value="1"/>
</dbReference>
<keyword evidence="1" id="KW-0472">Membrane</keyword>
<name>A0A411E7V7_9FLAO</name>
<keyword evidence="4" id="KW-1185">Reference proteome</keyword>
<accession>A0A411E7V7</accession>
<evidence type="ECO:0000313" key="3">
    <source>
        <dbReference type="EMBL" id="QBA63815.1"/>
    </source>
</evidence>
<evidence type="ECO:0000256" key="1">
    <source>
        <dbReference type="SAM" id="Phobius"/>
    </source>
</evidence>
<dbReference type="OrthoDB" id="1098242at2"/>
<dbReference type="Pfam" id="PF13676">
    <property type="entry name" value="TIR_2"/>
    <property type="match status" value="1"/>
</dbReference>
<keyword evidence="1" id="KW-0812">Transmembrane</keyword>
<keyword evidence="3" id="KW-0675">Receptor</keyword>
<dbReference type="KEGG" id="mur:EQY75_04235"/>
<evidence type="ECO:0000259" key="2">
    <source>
        <dbReference type="Pfam" id="PF13676"/>
    </source>
</evidence>
<dbReference type="AlphaFoldDB" id="A0A411E7V7"/>
<feature type="domain" description="TIR" evidence="2">
    <location>
        <begin position="6"/>
        <end position="124"/>
    </location>
</feature>
<dbReference type="Proteomes" id="UP000290889">
    <property type="component" value="Chromosome"/>
</dbReference>
<dbReference type="EMBL" id="CP035544">
    <property type="protein sequence ID" value="QBA63815.1"/>
    <property type="molecule type" value="Genomic_DNA"/>
</dbReference>
<dbReference type="RefSeq" id="WP_129603161.1">
    <property type="nucleotide sequence ID" value="NZ_CP035544.1"/>
</dbReference>
<protein>
    <submittedName>
        <fullName evidence="3">Toll/interleukin-1 receptor domain-containing protein</fullName>
    </submittedName>
</protein>
<dbReference type="GO" id="GO:0007165">
    <property type="term" value="P:signal transduction"/>
    <property type="evidence" value="ECO:0007669"/>
    <property type="project" value="InterPro"/>
</dbReference>
<proteinExistence type="predicted"/>
<evidence type="ECO:0000313" key="4">
    <source>
        <dbReference type="Proteomes" id="UP000290889"/>
    </source>
</evidence>
<sequence length="300" mass="33795">MSSESVFIMYSSKDSRQAHEFAEKLIDAGASVWIDTINLRDISGELDEEEVMETALLDAAAVLILTSQNALNDQFVRNDKRFARENDKKMILVTLEACDLSKKMRWRNHKTIKYHENQETAIGEILDLFNFTRKSAAAPEVEDVVSETPAARPEKVKSVTSKSNVQIPDEERAMLNEVKDDIEYYKFKMKEQISKSKMYAYMGIGGAVVIAVAAIFFIPELVTKVSEVQDKIQWAGGLFGGTLPTTFSFSSLNSTKDKKKRLEGVQLFEKKIARYEHGVLPVTKADILALEDDFGIYINA</sequence>
<dbReference type="InterPro" id="IPR000157">
    <property type="entry name" value="TIR_dom"/>
</dbReference>
<reference evidence="3 4" key="1">
    <citation type="submission" date="2019-01" db="EMBL/GenBank/DDBJ databases">
        <title>Muriicola soli sp. nov., isolated from soil.</title>
        <authorList>
            <person name="Kang H.J."/>
            <person name="Kim S.B."/>
        </authorList>
    </citation>
    <scope>NUCLEOTIDE SEQUENCE [LARGE SCALE GENOMIC DNA]</scope>
    <source>
        <strain evidence="3 4">MMS17-SY002</strain>
    </source>
</reference>
<gene>
    <name evidence="3" type="ORF">EQY75_04235</name>
</gene>
<keyword evidence="1" id="KW-1133">Transmembrane helix</keyword>